<gene>
    <name evidence="1" type="ORF">PXEA_LOCUS34784</name>
</gene>
<dbReference type="Proteomes" id="UP000784294">
    <property type="component" value="Unassembled WGS sequence"/>
</dbReference>
<sequence>MLYVRRFSCGYASSETLAHEVVGSSKIDMQVNDSTGQISISHVDLKISDVGVTVEGTFFPPEVRPIESNRGWYGSQI</sequence>
<proteinExistence type="predicted"/>
<accession>A0A3S5BDH2</accession>
<protein>
    <submittedName>
        <fullName evidence="1">Uncharacterized protein</fullName>
    </submittedName>
</protein>
<comment type="caution">
    <text evidence="1">The sequence shown here is derived from an EMBL/GenBank/DDBJ whole genome shotgun (WGS) entry which is preliminary data.</text>
</comment>
<name>A0A3S5BDH2_9PLAT</name>
<dbReference type="EMBL" id="CAAALY010268896">
    <property type="protein sequence ID" value="VEL41344.1"/>
    <property type="molecule type" value="Genomic_DNA"/>
</dbReference>
<dbReference type="AlphaFoldDB" id="A0A3S5BDH2"/>
<evidence type="ECO:0000313" key="2">
    <source>
        <dbReference type="Proteomes" id="UP000784294"/>
    </source>
</evidence>
<reference evidence="1" key="1">
    <citation type="submission" date="2018-11" db="EMBL/GenBank/DDBJ databases">
        <authorList>
            <consortium name="Pathogen Informatics"/>
        </authorList>
    </citation>
    <scope>NUCLEOTIDE SEQUENCE</scope>
</reference>
<evidence type="ECO:0000313" key="1">
    <source>
        <dbReference type="EMBL" id="VEL41344.1"/>
    </source>
</evidence>
<organism evidence="1 2">
    <name type="scientific">Protopolystoma xenopodis</name>
    <dbReference type="NCBI Taxonomy" id="117903"/>
    <lineage>
        <taxon>Eukaryota</taxon>
        <taxon>Metazoa</taxon>
        <taxon>Spiralia</taxon>
        <taxon>Lophotrochozoa</taxon>
        <taxon>Platyhelminthes</taxon>
        <taxon>Monogenea</taxon>
        <taxon>Polyopisthocotylea</taxon>
        <taxon>Polystomatidea</taxon>
        <taxon>Polystomatidae</taxon>
        <taxon>Protopolystoma</taxon>
    </lineage>
</organism>
<keyword evidence="2" id="KW-1185">Reference proteome</keyword>